<dbReference type="GO" id="GO:0005737">
    <property type="term" value="C:cytoplasm"/>
    <property type="evidence" value="ECO:0007669"/>
    <property type="project" value="UniProtKB-SubCell"/>
</dbReference>
<dbReference type="STRING" id="2518989.IMCC3088_1092"/>
<dbReference type="SUPFAM" id="SSF101322">
    <property type="entry name" value="YcfC-like"/>
    <property type="match status" value="1"/>
</dbReference>
<dbReference type="OrthoDB" id="9788031at2"/>
<proteinExistence type="inferred from homology"/>
<keyword evidence="1" id="KW-0963">Cytoplasm</keyword>
<organism evidence="2 3">
    <name type="scientific">Aequoribacter fuscus</name>
    <dbReference type="NCBI Taxonomy" id="2518989"/>
    <lineage>
        <taxon>Bacteria</taxon>
        <taxon>Pseudomonadati</taxon>
        <taxon>Pseudomonadota</taxon>
        <taxon>Gammaproteobacteria</taxon>
        <taxon>Cellvibrionales</taxon>
        <taxon>Halieaceae</taxon>
        <taxon>Aequoribacter</taxon>
    </lineage>
</organism>
<dbReference type="EMBL" id="AEIG01000026">
    <property type="protein sequence ID" value="EGG29945.1"/>
    <property type="molecule type" value="Genomic_DNA"/>
</dbReference>
<dbReference type="AlphaFoldDB" id="F3L100"/>
<name>F3L100_9GAMM</name>
<comment type="similarity">
    <text evidence="1">Belongs to the HflD family.</text>
</comment>
<dbReference type="PANTHER" id="PTHR38100:SF1">
    <property type="entry name" value="HIGH FREQUENCY LYSOGENIZATION PROTEIN HFLD"/>
    <property type="match status" value="1"/>
</dbReference>
<evidence type="ECO:0000313" key="2">
    <source>
        <dbReference type="EMBL" id="EGG29945.1"/>
    </source>
</evidence>
<gene>
    <name evidence="1" type="primary">hflD</name>
    <name evidence="2" type="ORF">IMCC3088_1092</name>
</gene>
<dbReference type="InterPro" id="IPR035932">
    <property type="entry name" value="HflD-like_sf"/>
</dbReference>
<comment type="subcellular location">
    <subcellularLocation>
        <location evidence="1">Cytoplasm</location>
    </subcellularLocation>
    <subcellularLocation>
        <location evidence="1">Cell membrane</location>
        <topology evidence="1">Peripheral membrane protein</topology>
        <orientation evidence="1">Cytoplasmic side</orientation>
    </subcellularLocation>
</comment>
<dbReference type="PANTHER" id="PTHR38100">
    <property type="entry name" value="HIGH FREQUENCY LYSOGENIZATION PROTEIN HFLD"/>
    <property type="match status" value="1"/>
</dbReference>
<sequence>MSRFEDQVIALAGVAQSARLVDRIAVNGQSPELFMNASIKSLFEFEASNTAEIFQGLGGVRLGLQTLEAAMGKSSAPELSNTLRYVFGILHLERKFNADATMQATVRSRLEHTAFKAEHFSDNPKSLVHNLAGIYQDTLSQLSFRIKVTGNSEFLGQEHYADQIRALLLAGIRAAFLWRQLGGTRWRLLLQRSKVAETAKTLSHLQTH</sequence>
<reference evidence="2 3" key="1">
    <citation type="journal article" date="2011" name="J. Bacteriol.">
        <title>Genome sequence of strain IMCC3088, a proteorhodopsin-containing marine bacterium belonging to the OM60/NOR5 clade.</title>
        <authorList>
            <person name="Jang Y."/>
            <person name="Oh H.M."/>
            <person name="Kang I."/>
            <person name="Lee K."/>
            <person name="Yang S.J."/>
            <person name="Cho J.C."/>
        </authorList>
    </citation>
    <scope>NUCLEOTIDE SEQUENCE [LARGE SCALE GENOMIC DNA]</scope>
    <source>
        <strain evidence="2 3">IMCC3088</strain>
    </source>
</reference>
<dbReference type="NCBIfam" id="NF001246">
    <property type="entry name" value="PRK00218.1-2"/>
    <property type="match status" value="1"/>
</dbReference>
<dbReference type="Gene3D" id="1.10.3890.10">
    <property type="entry name" value="HflD-like"/>
    <property type="match status" value="1"/>
</dbReference>
<comment type="caution">
    <text evidence="2">The sequence shown here is derived from an EMBL/GenBank/DDBJ whole genome shotgun (WGS) entry which is preliminary data.</text>
</comment>
<dbReference type="Proteomes" id="UP000005615">
    <property type="component" value="Unassembled WGS sequence"/>
</dbReference>
<keyword evidence="1" id="KW-1003">Cell membrane</keyword>
<dbReference type="InterPro" id="IPR007451">
    <property type="entry name" value="HflD"/>
</dbReference>
<dbReference type="GO" id="GO:0005886">
    <property type="term" value="C:plasma membrane"/>
    <property type="evidence" value="ECO:0007669"/>
    <property type="project" value="UniProtKB-SubCell"/>
</dbReference>
<dbReference type="eggNOG" id="COG2915">
    <property type="taxonomic scope" value="Bacteria"/>
</dbReference>
<accession>F3L100</accession>
<keyword evidence="3" id="KW-1185">Reference proteome</keyword>
<evidence type="ECO:0000256" key="1">
    <source>
        <dbReference type="HAMAP-Rule" id="MF_00695"/>
    </source>
</evidence>
<evidence type="ECO:0000313" key="3">
    <source>
        <dbReference type="Proteomes" id="UP000005615"/>
    </source>
</evidence>
<keyword evidence="1" id="KW-0472">Membrane</keyword>
<dbReference type="Pfam" id="PF04356">
    <property type="entry name" value="DUF489"/>
    <property type="match status" value="1"/>
</dbReference>
<protein>
    <recommendedName>
        <fullName evidence="1">High frequency lysogenization protein HflD homolog</fullName>
    </recommendedName>
</protein>
<dbReference type="RefSeq" id="WP_009575382.1">
    <property type="nucleotide sequence ID" value="NZ_AEIG01000026.1"/>
</dbReference>
<dbReference type="HAMAP" id="MF_00695">
    <property type="entry name" value="HflD_protein"/>
    <property type="match status" value="1"/>
</dbReference>